<evidence type="ECO:0000313" key="2">
    <source>
        <dbReference type="EMBL" id="MFC3616742.1"/>
    </source>
</evidence>
<protein>
    <recommendedName>
        <fullName evidence="4">Glyceraldehyde-3-phosphate dehydrogenase</fullName>
    </recommendedName>
</protein>
<keyword evidence="1" id="KW-0472">Membrane</keyword>
<name>A0ABV7TPB9_9RHOB</name>
<dbReference type="RefSeq" id="WP_386738063.1">
    <property type="nucleotide sequence ID" value="NZ_JBHRXI010000049.1"/>
</dbReference>
<proteinExistence type="predicted"/>
<feature type="transmembrane region" description="Helical" evidence="1">
    <location>
        <begin position="6"/>
        <end position="25"/>
    </location>
</feature>
<organism evidence="2 3">
    <name type="scientific">Lutimaribacter marinistellae</name>
    <dbReference type="NCBI Taxonomy" id="1820329"/>
    <lineage>
        <taxon>Bacteria</taxon>
        <taxon>Pseudomonadati</taxon>
        <taxon>Pseudomonadota</taxon>
        <taxon>Alphaproteobacteria</taxon>
        <taxon>Rhodobacterales</taxon>
        <taxon>Roseobacteraceae</taxon>
        <taxon>Lutimaribacter</taxon>
    </lineage>
</organism>
<keyword evidence="1" id="KW-1133">Transmembrane helix</keyword>
<gene>
    <name evidence="2" type="ORF">ACFORG_23615</name>
</gene>
<evidence type="ECO:0008006" key="4">
    <source>
        <dbReference type="Google" id="ProtNLM"/>
    </source>
</evidence>
<keyword evidence="1" id="KW-0812">Transmembrane</keyword>
<accession>A0ABV7TPB9</accession>
<dbReference type="EMBL" id="JBHRXI010000049">
    <property type="protein sequence ID" value="MFC3616742.1"/>
    <property type="molecule type" value="Genomic_DNA"/>
</dbReference>
<dbReference type="Proteomes" id="UP001595629">
    <property type="component" value="Unassembled WGS sequence"/>
</dbReference>
<evidence type="ECO:0000256" key="1">
    <source>
        <dbReference type="SAM" id="Phobius"/>
    </source>
</evidence>
<evidence type="ECO:0000313" key="3">
    <source>
        <dbReference type="Proteomes" id="UP001595629"/>
    </source>
</evidence>
<reference evidence="3" key="1">
    <citation type="journal article" date="2019" name="Int. J. Syst. Evol. Microbiol.">
        <title>The Global Catalogue of Microorganisms (GCM) 10K type strain sequencing project: providing services to taxonomists for standard genome sequencing and annotation.</title>
        <authorList>
            <consortium name="The Broad Institute Genomics Platform"/>
            <consortium name="The Broad Institute Genome Sequencing Center for Infectious Disease"/>
            <person name="Wu L."/>
            <person name="Ma J."/>
        </authorList>
    </citation>
    <scope>NUCLEOTIDE SEQUENCE [LARGE SCALE GENOMIC DNA]</scope>
    <source>
        <strain evidence="3">KCTC 42911</strain>
    </source>
</reference>
<keyword evidence="3" id="KW-1185">Reference proteome</keyword>
<comment type="caution">
    <text evidence="2">The sequence shown here is derived from an EMBL/GenBank/DDBJ whole genome shotgun (WGS) entry which is preliminary data.</text>
</comment>
<sequence length="47" mass="5330">MTNKIALWLGALILGAILVDVLLYGTEHLIFLAKKLDALVEYLAFWR</sequence>